<reference evidence="2" key="2">
    <citation type="submission" date="2025-09" db="UniProtKB">
        <authorList>
            <consortium name="Ensembl"/>
        </authorList>
    </citation>
    <scope>IDENTIFICATION</scope>
</reference>
<feature type="domain" description="C-type lectin" evidence="1">
    <location>
        <begin position="45"/>
        <end position="107"/>
    </location>
</feature>
<dbReference type="PANTHER" id="PTHR22803">
    <property type="entry name" value="MANNOSE, PHOSPHOLIPASE, LECTIN RECEPTOR RELATED"/>
    <property type="match status" value="1"/>
</dbReference>
<evidence type="ECO:0000313" key="3">
    <source>
        <dbReference type="Proteomes" id="UP000694403"/>
    </source>
</evidence>
<dbReference type="Gene3D" id="3.10.100.10">
    <property type="entry name" value="Mannose-Binding Protein A, subunit A"/>
    <property type="match status" value="1"/>
</dbReference>
<dbReference type="Ensembl" id="ENSCSRT00000008497.1">
    <property type="protein sequence ID" value="ENSCSRP00000008220.1"/>
    <property type="gene ID" value="ENSCSRG00000006115.1"/>
</dbReference>
<dbReference type="InterPro" id="IPR050111">
    <property type="entry name" value="C-type_lectin/snaclec_domain"/>
</dbReference>
<accession>A0A8C3XLI5</accession>
<dbReference type="PROSITE" id="PS50041">
    <property type="entry name" value="C_TYPE_LECTIN_2"/>
    <property type="match status" value="1"/>
</dbReference>
<proteinExistence type="predicted"/>
<dbReference type="InterPro" id="IPR001304">
    <property type="entry name" value="C-type_lectin-like"/>
</dbReference>
<evidence type="ECO:0000259" key="1">
    <source>
        <dbReference type="PROSITE" id="PS50041"/>
    </source>
</evidence>
<name>A0A8C3XLI5_CHESE</name>
<evidence type="ECO:0000313" key="2">
    <source>
        <dbReference type="Ensembl" id="ENSCSRP00000008220.1"/>
    </source>
</evidence>
<dbReference type="Proteomes" id="UP000694403">
    <property type="component" value="Unplaced"/>
</dbReference>
<dbReference type="SUPFAM" id="SSF56436">
    <property type="entry name" value="C-type lectin-like"/>
    <property type="match status" value="1"/>
</dbReference>
<dbReference type="PRINTS" id="PR01504">
    <property type="entry name" value="PNCREATITSAP"/>
</dbReference>
<dbReference type="AlphaFoldDB" id="A0A8C3XLI5"/>
<dbReference type="InterPro" id="IPR016187">
    <property type="entry name" value="CTDL_fold"/>
</dbReference>
<protein>
    <recommendedName>
        <fullName evidence="1">C-type lectin domain-containing protein</fullName>
    </recommendedName>
</protein>
<dbReference type="InterPro" id="IPR016186">
    <property type="entry name" value="C-type_lectin-like/link_sf"/>
</dbReference>
<reference evidence="2" key="1">
    <citation type="submission" date="2025-08" db="UniProtKB">
        <authorList>
            <consortium name="Ensembl"/>
        </authorList>
    </citation>
    <scope>IDENTIFICATION</scope>
</reference>
<sequence length="107" mass="11693">MTAGSSAPSLFSETASDHTVFSLRPIPSLGAGIGATPCPEEWLLYKDHCYGFFSEKMTWSEAEVQCQYHRKGAHLASIITDAEGDTVARYITESGSKDNIWIGLHDP</sequence>
<keyword evidence="3" id="KW-1185">Reference proteome</keyword>
<dbReference type="Pfam" id="PF00059">
    <property type="entry name" value="Lectin_C"/>
    <property type="match status" value="1"/>
</dbReference>
<organism evidence="2 3">
    <name type="scientific">Chelydra serpentina</name>
    <name type="common">Snapping turtle</name>
    <name type="synonym">Testudo serpentina</name>
    <dbReference type="NCBI Taxonomy" id="8475"/>
    <lineage>
        <taxon>Eukaryota</taxon>
        <taxon>Metazoa</taxon>
        <taxon>Chordata</taxon>
        <taxon>Craniata</taxon>
        <taxon>Vertebrata</taxon>
        <taxon>Euteleostomi</taxon>
        <taxon>Archelosauria</taxon>
        <taxon>Testudinata</taxon>
        <taxon>Testudines</taxon>
        <taxon>Cryptodira</taxon>
        <taxon>Durocryptodira</taxon>
        <taxon>Americhelydia</taxon>
        <taxon>Chelydroidea</taxon>
        <taxon>Chelydridae</taxon>
        <taxon>Chelydra</taxon>
    </lineage>
</organism>